<proteinExistence type="predicted"/>
<keyword evidence="3" id="KW-1185">Reference proteome</keyword>
<evidence type="ECO:0000313" key="2">
    <source>
        <dbReference type="EMBL" id="KAF8901897.1"/>
    </source>
</evidence>
<evidence type="ECO:0000256" key="1">
    <source>
        <dbReference type="SAM" id="MobiDB-lite"/>
    </source>
</evidence>
<sequence>MVASWINPGSSTDKHSHHTIDGGVSKEELLAADPKKEGGSVRMDDHKPTAESVQVQVSANRKENQVSERISSHSSRRNTEGSVASLPRRQDVPVRDDHHDREWERKRKYERERDRADELAKDVESLKQKLQASHTKLADERQQTKSYERKSNDIQKERDSILRSRNEQIKIQMEKVQAVERRLADAEARNRKQETELQILREKLRASEEKQSRMASLLEERTSDLKGVQPFLTTADRYSGAEIIKMVEGLNAEIFQAAAFMAELVVDDSMIATKEEYASNMEHFRENLDSVRREIGKELFTYLATRSGEVRQDPLPLQLGIQHLLTAWYAHKVESFSSGPLGTELRQLYQRIRTSEIQAIAGRWRAITSSHMQDTGYRQNPHIIFSSIAVLLILCGWSWESKGSQKVIPTMQKKISTIEEQCIRLKAAVKEGITTADMDIVYAVPGTEFGENMADSYADVTDGSAAVNTTRKELVLCTVGMGLQKTLIKRGAGREVTYQEDVLVKPKVALVSVLQEENHEESIRDKTIPQQPPTESLPQHMQDGK</sequence>
<gene>
    <name evidence="2" type="ORF">CPB84DRAFT_1776958</name>
</gene>
<dbReference type="AlphaFoldDB" id="A0A9P5NRX3"/>
<feature type="region of interest" description="Disordered" evidence="1">
    <location>
        <begin position="516"/>
        <end position="545"/>
    </location>
</feature>
<evidence type="ECO:0000313" key="3">
    <source>
        <dbReference type="Proteomes" id="UP000724874"/>
    </source>
</evidence>
<dbReference type="Proteomes" id="UP000724874">
    <property type="component" value="Unassembled WGS sequence"/>
</dbReference>
<organism evidence="2 3">
    <name type="scientific">Gymnopilus junonius</name>
    <name type="common">Spectacular rustgill mushroom</name>
    <name type="synonym">Gymnopilus spectabilis subsp. junonius</name>
    <dbReference type="NCBI Taxonomy" id="109634"/>
    <lineage>
        <taxon>Eukaryota</taxon>
        <taxon>Fungi</taxon>
        <taxon>Dikarya</taxon>
        <taxon>Basidiomycota</taxon>
        <taxon>Agaricomycotina</taxon>
        <taxon>Agaricomycetes</taxon>
        <taxon>Agaricomycetidae</taxon>
        <taxon>Agaricales</taxon>
        <taxon>Agaricineae</taxon>
        <taxon>Hymenogastraceae</taxon>
        <taxon>Gymnopilus</taxon>
    </lineage>
</organism>
<accession>A0A9P5NRX3</accession>
<feature type="compositionally biased region" description="Basic and acidic residues" evidence="1">
    <location>
        <begin position="12"/>
        <end position="49"/>
    </location>
</feature>
<feature type="compositionally biased region" description="Basic and acidic residues" evidence="1">
    <location>
        <begin position="136"/>
        <end position="157"/>
    </location>
</feature>
<dbReference type="OrthoDB" id="3147752at2759"/>
<reference evidence="2" key="1">
    <citation type="submission" date="2020-11" db="EMBL/GenBank/DDBJ databases">
        <authorList>
            <consortium name="DOE Joint Genome Institute"/>
            <person name="Ahrendt S."/>
            <person name="Riley R."/>
            <person name="Andreopoulos W."/>
            <person name="LaButti K."/>
            <person name="Pangilinan J."/>
            <person name="Ruiz-duenas F.J."/>
            <person name="Barrasa J.M."/>
            <person name="Sanchez-Garcia M."/>
            <person name="Camarero S."/>
            <person name="Miyauchi S."/>
            <person name="Serrano A."/>
            <person name="Linde D."/>
            <person name="Babiker R."/>
            <person name="Drula E."/>
            <person name="Ayuso-Fernandez I."/>
            <person name="Pacheco R."/>
            <person name="Padilla G."/>
            <person name="Ferreira P."/>
            <person name="Barriuso J."/>
            <person name="Kellner H."/>
            <person name="Castanera R."/>
            <person name="Alfaro M."/>
            <person name="Ramirez L."/>
            <person name="Pisabarro A.G."/>
            <person name="Kuo A."/>
            <person name="Tritt A."/>
            <person name="Lipzen A."/>
            <person name="He G."/>
            <person name="Yan M."/>
            <person name="Ng V."/>
            <person name="Cullen D."/>
            <person name="Martin F."/>
            <person name="Rosso M.-N."/>
            <person name="Henrissat B."/>
            <person name="Hibbett D."/>
            <person name="Martinez A.T."/>
            <person name="Grigoriev I.V."/>
        </authorList>
    </citation>
    <scope>NUCLEOTIDE SEQUENCE</scope>
    <source>
        <strain evidence="2">AH 44721</strain>
    </source>
</reference>
<dbReference type="EMBL" id="JADNYJ010000039">
    <property type="protein sequence ID" value="KAF8901897.1"/>
    <property type="molecule type" value="Genomic_DNA"/>
</dbReference>
<feature type="compositionally biased region" description="Basic and acidic residues" evidence="1">
    <location>
        <begin position="88"/>
        <end position="127"/>
    </location>
</feature>
<comment type="caution">
    <text evidence="2">The sequence shown here is derived from an EMBL/GenBank/DDBJ whole genome shotgun (WGS) entry which is preliminary data.</text>
</comment>
<feature type="compositionally biased region" description="Basic and acidic residues" evidence="1">
    <location>
        <begin position="516"/>
        <end position="527"/>
    </location>
</feature>
<protein>
    <submittedName>
        <fullName evidence="2">Uncharacterized protein</fullName>
    </submittedName>
</protein>
<feature type="region of interest" description="Disordered" evidence="1">
    <location>
        <begin position="1"/>
        <end position="157"/>
    </location>
</feature>
<name>A0A9P5NRX3_GYMJU</name>